<gene>
    <name evidence="3" type="ORF">KP509_10G066900</name>
</gene>
<reference evidence="3" key="1">
    <citation type="submission" date="2021-08" db="EMBL/GenBank/DDBJ databases">
        <title>WGS assembly of Ceratopteris richardii.</title>
        <authorList>
            <person name="Marchant D.B."/>
            <person name="Chen G."/>
            <person name="Jenkins J."/>
            <person name="Shu S."/>
            <person name="Leebens-Mack J."/>
            <person name="Grimwood J."/>
            <person name="Schmutz J."/>
            <person name="Soltis P."/>
            <person name="Soltis D."/>
            <person name="Chen Z.-H."/>
        </authorList>
    </citation>
    <scope>NUCLEOTIDE SEQUENCE</scope>
    <source>
        <strain evidence="3">Whitten #5841</strain>
        <tissue evidence="3">Leaf</tissue>
    </source>
</reference>
<name>A0A8T2U2R4_CERRI</name>
<evidence type="ECO:0000313" key="4">
    <source>
        <dbReference type="Proteomes" id="UP000825935"/>
    </source>
</evidence>
<comment type="caution">
    <text evidence="3">The sequence shown here is derived from an EMBL/GenBank/DDBJ whole genome shotgun (WGS) entry which is preliminary data.</text>
</comment>
<dbReference type="EMBL" id="CM035415">
    <property type="protein sequence ID" value="KAH7427917.1"/>
    <property type="molecule type" value="Genomic_DNA"/>
</dbReference>
<evidence type="ECO:0000313" key="3">
    <source>
        <dbReference type="EMBL" id="KAH7427915.1"/>
    </source>
</evidence>
<feature type="region of interest" description="Disordered" evidence="1">
    <location>
        <begin position="266"/>
        <end position="289"/>
    </location>
</feature>
<dbReference type="Gene3D" id="1.10.10.60">
    <property type="entry name" value="Homeodomain-like"/>
    <property type="match status" value="1"/>
</dbReference>
<evidence type="ECO:0000256" key="1">
    <source>
        <dbReference type="SAM" id="MobiDB-lite"/>
    </source>
</evidence>
<organism evidence="3 4">
    <name type="scientific">Ceratopteris richardii</name>
    <name type="common">Triangle waterfern</name>
    <dbReference type="NCBI Taxonomy" id="49495"/>
    <lineage>
        <taxon>Eukaryota</taxon>
        <taxon>Viridiplantae</taxon>
        <taxon>Streptophyta</taxon>
        <taxon>Embryophyta</taxon>
        <taxon>Tracheophyta</taxon>
        <taxon>Polypodiopsida</taxon>
        <taxon>Polypodiidae</taxon>
        <taxon>Polypodiales</taxon>
        <taxon>Pteridineae</taxon>
        <taxon>Pteridaceae</taxon>
        <taxon>Parkerioideae</taxon>
        <taxon>Ceratopteris</taxon>
    </lineage>
</organism>
<dbReference type="AlphaFoldDB" id="A0A8T2U2R4"/>
<dbReference type="Proteomes" id="UP000825935">
    <property type="component" value="Chromosome 10"/>
</dbReference>
<feature type="domain" description="Myb/SANT-like DNA-binding" evidence="2">
    <location>
        <begin position="113"/>
        <end position="200"/>
    </location>
</feature>
<dbReference type="InterPro" id="IPR044822">
    <property type="entry name" value="Myb_DNA-bind_4"/>
</dbReference>
<dbReference type="Pfam" id="PF13837">
    <property type="entry name" value="Myb_DNA-bind_4"/>
    <property type="match status" value="1"/>
</dbReference>
<dbReference type="OrthoDB" id="1905690at2759"/>
<sequence>MEVCYPEQDSNSSICQFGTHSHEGIQVAPDQVVWPLISKSTESVPKIESENQGGLSFVDASDSLHLNLDSTDFSSRQVDTPIEKCKIRKRRLLSEDGETVDGDGPNEKQSIMRWKDEWVAQLIHIKGRAQVALSVPQKQRVDLWQVIKNEMARACQGFDKDSEACRKKWRRVYKEYKDDKCLRMAGNSSQKCKFYELMDLYMGERTSAVNNSQLMAIGYNDSHAFSPMKGSQLAAGEEHLSIESQEPAQTSAIIFTFHGGHPIPSAGSAQLSKKPFRRSGLHATGDESGTNLYQSSSLRSLLAEFAGLGKVMLDITKQYEQETVDALHSMKNALHEISKQI</sequence>
<accession>A0A8T2U2R4</accession>
<protein>
    <recommendedName>
        <fullName evidence="2">Myb/SANT-like DNA-binding domain-containing protein</fullName>
    </recommendedName>
</protein>
<evidence type="ECO:0000259" key="2">
    <source>
        <dbReference type="Pfam" id="PF13837"/>
    </source>
</evidence>
<keyword evidence="4" id="KW-1185">Reference proteome</keyword>
<proteinExistence type="predicted"/>
<dbReference type="EMBL" id="CM035415">
    <property type="protein sequence ID" value="KAH7427915.1"/>
    <property type="molecule type" value="Genomic_DNA"/>
</dbReference>